<gene>
    <name evidence="10" type="ORF">M404DRAFT_1000023</name>
</gene>
<dbReference type="Proteomes" id="UP000054217">
    <property type="component" value="Unassembled WGS sequence"/>
</dbReference>
<keyword evidence="5" id="KW-0498">Mitosis</keyword>
<name>A0A0C3PCL1_PISTI</name>
<protein>
    <submittedName>
        <fullName evidence="10">Uncharacterized protein</fullName>
    </submittedName>
</protein>
<dbReference type="GO" id="GO:0000444">
    <property type="term" value="C:MIS12/MIND type complex"/>
    <property type="evidence" value="ECO:0007669"/>
    <property type="project" value="InterPro"/>
</dbReference>
<comment type="subcellular location">
    <subcellularLocation>
        <location evidence="2">Chromosome</location>
        <location evidence="2">Centromere</location>
        <location evidence="2">Kinetochore</location>
    </subcellularLocation>
    <subcellularLocation>
        <location evidence="1">Nucleus</location>
    </subcellularLocation>
</comment>
<proteinExistence type="predicted"/>
<evidence type="ECO:0000256" key="2">
    <source>
        <dbReference type="ARBA" id="ARBA00004629"/>
    </source>
</evidence>
<evidence type="ECO:0000313" key="11">
    <source>
        <dbReference type="Proteomes" id="UP000054217"/>
    </source>
</evidence>
<evidence type="ECO:0000256" key="3">
    <source>
        <dbReference type="ARBA" id="ARBA00022454"/>
    </source>
</evidence>
<sequence>ENINTLHTVVTEARAGKQRAEVDRKDLWKEDLDPQGAVRARTVPVLQAERERLKETLHQHVDEVYSRWNNIPHDEIGLWSLQVAENSATNRPP</sequence>
<reference evidence="10 11" key="1">
    <citation type="submission" date="2014-04" db="EMBL/GenBank/DDBJ databases">
        <authorList>
            <consortium name="DOE Joint Genome Institute"/>
            <person name="Kuo A."/>
            <person name="Kohler A."/>
            <person name="Costa M.D."/>
            <person name="Nagy L.G."/>
            <person name="Floudas D."/>
            <person name="Copeland A."/>
            <person name="Barry K.W."/>
            <person name="Cichocki N."/>
            <person name="Veneault-Fourrey C."/>
            <person name="LaButti K."/>
            <person name="Lindquist E.A."/>
            <person name="Lipzen A."/>
            <person name="Lundell T."/>
            <person name="Morin E."/>
            <person name="Murat C."/>
            <person name="Sun H."/>
            <person name="Tunlid A."/>
            <person name="Henrissat B."/>
            <person name="Grigoriev I.V."/>
            <person name="Hibbett D.S."/>
            <person name="Martin F."/>
            <person name="Nordberg H.P."/>
            <person name="Cantor M.N."/>
            <person name="Hua S.X."/>
        </authorList>
    </citation>
    <scope>NUCLEOTIDE SEQUENCE [LARGE SCALE GENOMIC DNA]</scope>
    <source>
        <strain evidence="10 11">Marx 270</strain>
    </source>
</reference>
<dbReference type="InParanoid" id="A0A0C3PCL1"/>
<keyword evidence="9" id="KW-0137">Centromere</keyword>
<reference evidence="11" key="2">
    <citation type="submission" date="2015-01" db="EMBL/GenBank/DDBJ databases">
        <title>Evolutionary Origins and Diversification of the Mycorrhizal Mutualists.</title>
        <authorList>
            <consortium name="DOE Joint Genome Institute"/>
            <consortium name="Mycorrhizal Genomics Consortium"/>
            <person name="Kohler A."/>
            <person name="Kuo A."/>
            <person name="Nagy L.G."/>
            <person name="Floudas D."/>
            <person name="Copeland A."/>
            <person name="Barry K.W."/>
            <person name="Cichocki N."/>
            <person name="Veneault-Fourrey C."/>
            <person name="LaButti K."/>
            <person name="Lindquist E.A."/>
            <person name="Lipzen A."/>
            <person name="Lundell T."/>
            <person name="Morin E."/>
            <person name="Murat C."/>
            <person name="Riley R."/>
            <person name="Ohm R."/>
            <person name="Sun H."/>
            <person name="Tunlid A."/>
            <person name="Henrissat B."/>
            <person name="Grigoriev I.V."/>
            <person name="Hibbett D.S."/>
            <person name="Martin F."/>
        </authorList>
    </citation>
    <scope>NUCLEOTIDE SEQUENCE [LARGE SCALE GENOMIC DNA]</scope>
    <source>
        <strain evidence="11">Marx 270</strain>
    </source>
</reference>
<organism evidence="10 11">
    <name type="scientific">Pisolithus tinctorius Marx 270</name>
    <dbReference type="NCBI Taxonomy" id="870435"/>
    <lineage>
        <taxon>Eukaryota</taxon>
        <taxon>Fungi</taxon>
        <taxon>Dikarya</taxon>
        <taxon>Basidiomycota</taxon>
        <taxon>Agaricomycotina</taxon>
        <taxon>Agaricomycetes</taxon>
        <taxon>Agaricomycetidae</taxon>
        <taxon>Boletales</taxon>
        <taxon>Sclerodermatineae</taxon>
        <taxon>Pisolithaceae</taxon>
        <taxon>Pisolithus</taxon>
    </lineage>
</organism>
<keyword evidence="4" id="KW-0132">Cell division</keyword>
<dbReference type="GO" id="GO:0051301">
    <property type="term" value="P:cell division"/>
    <property type="evidence" value="ECO:0007669"/>
    <property type="project" value="UniProtKB-KW"/>
</dbReference>
<dbReference type="Pfam" id="PF03980">
    <property type="entry name" value="Nnf1"/>
    <property type="match status" value="1"/>
</dbReference>
<evidence type="ECO:0000256" key="7">
    <source>
        <dbReference type="ARBA" id="ARBA00023242"/>
    </source>
</evidence>
<accession>A0A0C3PCL1</accession>
<dbReference type="GO" id="GO:0005634">
    <property type="term" value="C:nucleus"/>
    <property type="evidence" value="ECO:0007669"/>
    <property type="project" value="UniProtKB-SubCell"/>
</dbReference>
<evidence type="ECO:0000313" key="10">
    <source>
        <dbReference type="EMBL" id="KIO05464.1"/>
    </source>
</evidence>
<keyword evidence="11" id="KW-1185">Reference proteome</keyword>
<evidence type="ECO:0000256" key="8">
    <source>
        <dbReference type="ARBA" id="ARBA00023306"/>
    </source>
</evidence>
<evidence type="ECO:0000256" key="9">
    <source>
        <dbReference type="ARBA" id="ARBA00023328"/>
    </source>
</evidence>
<dbReference type="HOGENOM" id="CLU_2405432_0_0_1"/>
<dbReference type="OrthoDB" id="18453at2759"/>
<evidence type="ECO:0000256" key="5">
    <source>
        <dbReference type="ARBA" id="ARBA00022776"/>
    </source>
</evidence>
<keyword evidence="6" id="KW-0995">Kinetochore</keyword>
<keyword evidence="7" id="KW-0539">Nucleus</keyword>
<feature type="non-terminal residue" evidence="10">
    <location>
        <position position="1"/>
    </location>
</feature>
<evidence type="ECO:0000256" key="4">
    <source>
        <dbReference type="ARBA" id="ARBA00022618"/>
    </source>
</evidence>
<dbReference type="AlphaFoldDB" id="A0A0C3PCL1"/>
<dbReference type="EMBL" id="KN831967">
    <property type="protein sequence ID" value="KIO05464.1"/>
    <property type="molecule type" value="Genomic_DNA"/>
</dbReference>
<evidence type="ECO:0000256" key="1">
    <source>
        <dbReference type="ARBA" id="ARBA00004123"/>
    </source>
</evidence>
<dbReference type="InterPro" id="IPR007128">
    <property type="entry name" value="PMF1/Nnf1"/>
</dbReference>
<keyword evidence="8" id="KW-0131">Cell cycle</keyword>
<evidence type="ECO:0000256" key="6">
    <source>
        <dbReference type="ARBA" id="ARBA00022838"/>
    </source>
</evidence>
<keyword evidence="3" id="KW-0158">Chromosome</keyword>